<organism evidence="1 2">
    <name type="scientific">Alloalcanivorax venustensis ISO4</name>
    <dbReference type="NCBI Taxonomy" id="1177184"/>
    <lineage>
        <taxon>Bacteria</taxon>
        <taxon>Pseudomonadati</taxon>
        <taxon>Pseudomonadota</taxon>
        <taxon>Gammaproteobacteria</taxon>
        <taxon>Oceanospirillales</taxon>
        <taxon>Alcanivoracaceae</taxon>
        <taxon>Alloalcanivorax</taxon>
    </lineage>
</organism>
<protein>
    <submittedName>
        <fullName evidence="1">Uncharacterized protein</fullName>
    </submittedName>
</protein>
<dbReference type="EMBL" id="ARXR01000007">
    <property type="protein sequence ID" value="MBF5052561.1"/>
    <property type="molecule type" value="Genomic_DNA"/>
</dbReference>
<comment type="caution">
    <text evidence="1">The sequence shown here is derived from an EMBL/GenBank/DDBJ whole genome shotgun (WGS) entry which is preliminary data.</text>
</comment>
<accession>A0ABS0AEI2</accession>
<evidence type="ECO:0000313" key="1">
    <source>
        <dbReference type="EMBL" id="MBF5052561.1"/>
    </source>
</evidence>
<dbReference type="RefSeq" id="WP_194855492.1">
    <property type="nucleotide sequence ID" value="NZ_ARXR01000007.1"/>
</dbReference>
<sequence length="106" mass="12104">MYEVHAFFAEGEATKAMEPEYEAGERYVLIVFCRRPRYSVHDFKLVEEVAGRFGWEDVQVSHGGVLQPEFLNGDLCDLQDSFIEALHKGGAVVSLNDWLMCALYVR</sequence>
<evidence type="ECO:0000313" key="2">
    <source>
        <dbReference type="Proteomes" id="UP000644441"/>
    </source>
</evidence>
<proteinExistence type="predicted"/>
<reference evidence="1 2" key="1">
    <citation type="submission" date="2012-09" db="EMBL/GenBank/DDBJ databases">
        <title>Genome Sequence of alkane-degrading Bacterium Alcanivorax venustensis ISO4.</title>
        <authorList>
            <person name="Lai Q."/>
            <person name="Shao Z."/>
        </authorList>
    </citation>
    <scope>NUCLEOTIDE SEQUENCE [LARGE SCALE GENOMIC DNA]</scope>
    <source>
        <strain evidence="1 2">ISO4</strain>
    </source>
</reference>
<gene>
    <name evidence="1" type="ORF">ISO4_01163</name>
</gene>
<name>A0ABS0AEI2_9GAMM</name>
<dbReference type="Proteomes" id="UP000644441">
    <property type="component" value="Unassembled WGS sequence"/>
</dbReference>
<keyword evidence="2" id="KW-1185">Reference proteome</keyword>